<keyword evidence="3" id="KW-1185">Reference proteome</keyword>
<accession>A0ABZ3IL96</accession>
<evidence type="ECO:0000313" key="2">
    <source>
        <dbReference type="EMBL" id="XFO66183.1"/>
    </source>
</evidence>
<evidence type="ECO:0000313" key="3">
    <source>
        <dbReference type="Proteomes" id="UP000216752"/>
    </source>
</evidence>
<evidence type="ECO:0000256" key="1">
    <source>
        <dbReference type="SAM" id="MobiDB-lite"/>
    </source>
</evidence>
<reference evidence="2" key="1">
    <citation type="submission" date="2024-05" db="EMBL/GenBank/DDBJ databases">
        <title>Isolation and characterization of Sporomusa carbonis sp. nov., a carboxydotrophic hydrogenogen in the genus of Sporomusa isolated from a charcoal burning pile.</title>
        <authorList>
            <person name="Boeer T."/>
            <person name="Rosenbaum F."/>
            <person name="Eysell L."/>
            <person name="Mueller V."/>
            <person name="Daniel R."/>
            <person name="Poehlein A."/>
        </authorList>
    </citation>
    <scope>NUCLEOTIDE SEQUENCE [LARGE SCALE GENOMIC DNA]</scope>
    <source>
        <strain evidence="2">DSM 10669</strain>
    </source>
</reference>
<name>A0ABZ3IL96_9FIRM</name>
<proteinExistence type="predicted"/>
<dbReference type="RefSeq" id="WP_094607582.1">
    <property type="nucleotide sequence ID" value="NZ_CP155573.1"/>
</dbReference>
<gene>
    <name evidence="2" type="ORF">SPSIL_023330</name>
</gene>
<protein>
    <submittedName>
        <fullName evidence="2">Uncharacterized protein</fullName>
    </submittedName>
</protein>
<sequence length="116" mass="12875">MSIRAIDMQVIIPKATEVGTQQNNLAQQGTLQQQQFAEQMEKAAQVRQHQVQSIEKGQGGKVERDDKKENSNNKRGGTDLNQNHNVVSQESLESENSEQGTMPPDPVLGHIIDIKT</sequence>
<dbReference type="EMBL" id="CP155573">
    <property type="protein sequence ID" value="XFO66183.1"/>
    <property type="molecule type" value="Genomic_DNA"/>
</dbReference>
<feature type="compositionally biased region" description="Polar residues" evidence="1">
    <location>
        <begin position="73"/>
        <end position="84"/>
    </location>
</feature>
<organism evidence="2 3">
    <name type="scientific">Sporomusa silvacetica DSM 10669</name>
    <dbReference type="NCBI Taxonomy" id="1123289"/>
    <lineage>
        <taxon>Bacteria</taxon>
        <taxon>Bacillati</taxon>
        <taxon>Bacillota</taxon>
        <taxon>Negativicutes</taxon>
        <taxon>Selenomonadales</taxon>
        <taxon>Sporomusaceae</taxon>
        <taxon>Sporomusa</taxon>
    </lineage>
</organism>
<feature type="region of interest" description="Disordered" evidence="1">
    <location>
        <begin position="41"/>
        <end position="116"/>
    </location>
</feature>
<feature type="compositionally biased region" description="Basic and acidic residues" evidence="1">
    <location>
        <begin position="61"/>
        <end position="72"/>
    </location>
</feature>
<dbReference type="Proteomes" id="UP000216752">
    <property type="component" value="Chromosome"/>
</dbReference>